<comment type="catalytic activity">
    <reaction evidence="3">
        <text>D-glyceraldehyde 3-phosphate = dihydroxyacetone phosphate</text>
        <dbReference type="Rhea" id="RHEA:18585"/>
        <dbReference type="ChEBI" id="CHEBI:57642"/>
        <dbReference type="ChEBI" id="CHEBI:59776"/>
        <dbReference type="EC" id="5.3.1.1"/>
    </reaction>
</comment>
<dbReference type="GO" id="GO:0019563">
    <property type="term" value="P:glycerol catabolic process"/>
    <property type="evidence" value="ECO:0007669"/>
    <property type="project" value="TreeGrafter"/>
</dbReference>
<dbReference type="OrthoDB" id="9809429at2"/>
<dbReference type="EC" id="5.3.1.1" evidence="3"/>
<comment type="pathway">
    <text evidence="3">Carbohydrate degradation; glycolysis; D-glyceraldehyde 3-phosphate from glycerone phosphate: step 1/1.</text>
</comment>
<evidence type="ECO:0000313" key="4">
    <source>
        <dbReference type="EMBL" id="CUP87446.1"/>
    </source>
</evidence>
<dbReference type="RefSeq" id="WP_055245386.1">
    <property type="nucleotide sequence ID" value="NZ_CABIWA010000005.1"/>
</dbReference>
<gene>
    <name evidence="4" type="primary">pgk</name>
    <name evidence="4" type="synonym">tpi</name>
    <name evidence="4" type="ORF">ERS852551_02228</name>
</gene>
<dbReference type="GO" id="GO:0046166">
    <property type="term" value="P:glyceraldehyde-3-phosphate biosynthetic process"/>
    <property type="evidence" value="ECO:0007669"/>
    <property type="project" value="TreeGrafter"/>
</dbReference>
<comment type="pathway">
    <text evidence="3">Carbohydrate biosynthesis; gluconeogenesis.</text>
</comment>
<dbReference type="PANTHER" id="PTHR21139:SF42">
    <property type="entry name" value="TRIOSEPHOSPHATE ISOMERASE"/>
    <property type="match status" value="1"/>
</dbReference>
<dbReference type="UniPathway" id="UPA00109">
    <property type="reaction ID" value="UER00189"/>
</dbReference>
<keyword evidence="3" id="KW-0324">Glycolysis</keyword>
<dbReference type="PROSITE" id="PS51440">
    <property type="entry name" value="TIM_2"/>
    <property type="match status" value="1"/>
</dbReference>
<keyword evidence="3" id="KW-0312">Gluconeogenesis</keyword>
<dbReference type="InterPro" id="IPR020861">
    <property type="entry name" value="Triosephosphate_isomerase_AS"/>
</dbReference>
<evidence type="ECO:0000313" key="5">
    <source>
        <dbReference type="Proteomes" id="UP000095765"/>
    </source>
</evidence>
<sequence>MKDRVYFGTNTKMYQTAAQTVEYLRCLEKRTRDLADGIAQRFVIPSYTALYPARRQLDRMGSQILLGAQNMGWEEQGEYTGEISPLMLAEAGARLVMIGHSERRHTFHETDAQAEKKVRCALDHGFRVLLCVGEQAQERQYGVGAEVLRMQLKIGLHQIRAEETDRIWVGYEPVWAIGVGGVPAPAEYVEEKHRMMRETLMELFGQAGARIPLLYGGSVHLDNAGALIRCDAVDGLFVGRSAWDAARFDTIIRKALRAVL</sequence>
<keyword evidence="2 3" id="KW-0413">Isomerase</keyword>
<dbReference type="GO" id="GO:0006096">
    <property type="term" value="P:glycolytic process"/>
    <property type="evidence" value="ECO:0007669"/>
    <property type="project" value="UniProtKB-UniPathway"/>
</dbReference>
<reference evidence="4 5" key="1">
    <citation type="submission" date="2015-09" db="EMBL/GenBank/DDBJ databases">
        <authorList>
            <consortium name="Pathogen Informatics"/>
        </authorList>
    </citation>
    <scope>NUCLEOTIDE SEQUENCE [LARGE SCALE GENOMIC DNA]</scope>
    <source>
        <strain evidence="4 5">2789STDY5834939</strain>
    </source>
</reference>
<dbReference type="Pfam" id="PF00121">
    <property type="entry name" value="TIM"/>
    <property type="match status" value="1"/>
</dbReference>
<comment type="subcellular location">
    <subcellularLocation>
        <location evidence="3">Cytoplasm</location>
    </subcellularLocation>
</comment>
<dbReference type="InterPro" id="IPR035990">
    <property type="entry name" value="TIM_sf"/>
</dbReference>
<evidence type="ECO:0000256" key="1">
    <source>
        <dbReference type="ARBA" id="ARBA00007422"/>
    </source>
</evidence>
<evidence type="ECO:0000256" key="2">
    <source>
        <dbReference type="ARBA" id="ARBA00023235"/>
    </source>
</evidence>
<dbReference type="CDD" id="cd00311">
    <property type="entry name" value="TIM"/>
    <property type="match status" value="1"/>
</dbReference>
<dbReference type="PROSITE" id="PS00171">
    <property type="entry name" value="TIM_1"/>
    <property type="match status" value="1"/>
</dbReference>
<dbReference type="Proteomes" id="UP000095765">
    <property type="component" value="Unassembled WGS sequence"/>
</dbReference>
<dbReference type="InterPro" id="IPR013785">
    <property type="entry name" value="Aldolase_TIM"/>
</dbReference>
<comment type="subunit">
    <text evidence="3">Homodimer.</text>
</comment>
<proteinExistence type="inferred from homology"/>
<keyword evidence="3" id="KW-0963">Cytoplasm</keyword>
<dbReference type="PANTHER" id="PTHR21139">
    <property type="entry name" value="TRIOSEPHOSPHATE ISOMERASE"/>
    <property type="match status" value="1"/>
</dbReference>
<dbReference type="SUPFAM" id="SSF51351">
    <property type="entry name" value="Triosephosphate isomerase (TIM)"/>
    <property type="match status" value="1"/>
</dbReference>
<protein>
    <recommendedName>
        <fullName evidence="3">Triosephosphate isomerase</fullName>
        <ecNumber evidence="3">5.3.1.1</ecNumber>
    </recommendedName>
</protein>
<dbReference type="GO" id="GO:0006094">
    <property type="term" value="P:gluconeogenesis"/>
    <property type="evidence" value="ECO:0007669"/>
    <property type="project" value="UniProtKB-UniPathway"/>
</dbReference>
<dbReference type="Gene3D" id="3.20.20.70">
    <property type="entry name" value="Aldolase class I"/>
    <property type="match status" value="1"/>
</dbReference>
<accession>A0A174RTD8</accession>
<dbReference type="InterPro" id="IPR000652">
    <property type="entry name" value="Triosephosphate_isomerase"/>
</dbReference>
<evidence type="ECO:0000256" key="3">
    <source>
        <dbReference type="RuleBase" id="RU363013"/>
    </source>
</evidence>
<dbReference type="GO" id="GO:0004807">
    <property type="term" value="F:triose-phosphate isomerase activity"/>
    <property type="evidence" value="ECO:0007669"/>
    <property type="project" value="UniProtKB-EC"/>
</dbReference>
<dbReference type="EMBL" id="CZBE01000015">
    <property type="protein sequence ID" value="CUP87446.1"/>
    <property type="molecule type" value="Genomic_DNA"/>
</dbReference>
<dbReference type="UniPathway" id="UPA00138"/>
<name>A0A174RTD8_9FIRM</name>
<dbReference type="AlphaFoldDB" id="A0A174RTD8"/>
<dbReference type="GO" id="GO:0005829">
    <property type="term" value="C:cytosol"/>
    <property type="evidence" value="ECO:0007669"/>
    <property type="project" value="TreeGrafter"/>
</dbReference>
<organism evidence="4 5">
    <name type="scientific">Anaerotruncus colihominis</name>
    <dbReference type="NCBI Taxonomy" id="169435"/>
    <lineage>
        <taxon>Bacteria</taxon>
        <taxon>Bacillati</taxon>
        <taxon>Bacillota</taxon>
        <taxon>Clostridia</taxon>
        <taxon>Eubacteriales</taxon>
        <taxon>Oscillospiraceae</taxon>
        <taxon>Anaerotruncus</taxon>
    </lineage>
</organism>
<comment type="similarity">
    <text evidence="1 3">Belongs to the triosephosphate isomerase family.</text>
</comment>